<gene>
    <name evidence="2" type="ORF">TNCT_61281</name>
</gene>
<keyword evidence="1" id="KW-1133">Transmembrane helix</keyword>
<sequence length="353" mass="41148">MDLMLENFDHSSKPIIEIDETQSPNFNIPESENTMSNSKSMKRLKSKVEYLLDMEFEALELEIKYFLLFLRNLIRAKKKESLELGRDVKIPPKSFYDYVHNPPDSVYVFVAVCIIVIFVLGLGLYLLYFFWGMYFKLRIKQKLDEENSYKMLQNLKEQGEATKGKGSATKSESLPKYTDSKEKFKKYYKHKKEGSPERFKIADFKNKIASFAKRTPEKFHIADLKNKIASFSKKSPGIFQVADLKNKLANFSKKSPEKFQVADLKNKLESFSKGRGSNALENHEFKHDLYGVKDAESLEDVISRVSKLESYASNLKEYKAHKSRLKQNLVKTGDTRIDIRLTPEEYTKHCRRF</sequence>
<keyword evidence="1" id="KW-0812">Transmembrane</keyword>
<organism evidence="2 3">
    <name type="scientific">Trichonephila clavata</name>
    <name type="common">Joro spider</name>
    <name type="synonym">Nephila clavata</name>
    <dbReference type="NCBI Taxonomy" id="2740835"/>
    <lineage>
        <taxon>Eukaryota</taxon>
        <taxon>Metazoa</taxon>
        <taxon>Ecdysozoa</taxon>
        <taxon>Arthropoda</taxon>
        <taxon>Chelicerata</taxon>
        <taxon>Arachnida</taxon>
        <taxon>Araneae</taxon>
        <taxon>Araneomorphae</taxon>
        <taxon>Entelegynae</taxon>
        <taxon>Araneoidea</taxon>
        <taxon>Nephilidae</taxon>
        <taxon>Trichonephila</taxon>
    </lineage>
</organism>
<protein>
    <submittedName>
        <fullName evidence="2">Uncharacterized protein</fullName>
    </submittedName>
</protein>
<comment type="caution">
    <text evidence="2">The sequence shown here is derived from an EMBL/GenBank/DDBJ whole genome shotgun (WGS) entry which is preliminary data.</text>
</comment>
<name>A0A8X6LV33_TRICU</name>
<dbReference type="OrthoDB" id="6428598at2759"/>
<evidence type="ECO:0000256" key="1">
    <source>
        <dbReference type="SAM" id="Phobius"/>
    </source>
</evidence>
<evidence type="ECO:0000313" key="3">
    <source>
        <dbReference type="Proteomes" id="UP000887116"/>
    </source>
</evidence>
<dbReference type="AlphaFoldDB" id="A0A8X6LV33"/>
<reference evidence="2" key="1">
    <citation type="submission" date="2020-07" db="EMBL/GenBank/DDBJ databases">
        <title>Multicomponent nature underlies the extraordinary mechanical properties of spider dragline silk.</title>
        <authorList>
            <person name="Kono N."/>
            <person name="Nakamura H."/>
            <person name="Mori M."/>
            <person name="Yoshida Y."/>
            <person name="Ohtoshi R."/>
            <person name="Malay A.D."/>
            <person name="Moran D.A.P."/>
            <person name="Tomita M."/>
            <person name="Numata K."/>
            <person name="Arakawa K."/>
        </authorList>
    </citation>
    <scope>NUCLEOTIDE SEQUENCE</scope>
</reference>
<accession>A0A8X6LV33</accession>
<feature type="transmembrane region" description="Helical" evidence="1">
    <location>
        <begin position="106"/>
        <end position="131"/>
    </location>
</feature>
<proteinExistence type="predicted"/>
<dbReference type="Proteomes" id="UP000887116">
    <property type="component" value="Unassembled WGS sequence"/>
</dbReference>
<evidence type="ECO:0000313" key="2">
    <source>
        <dbReference type="EMBL" id="GFR24071.1"/>
    </source>
</evidence>
<keyword evidence="3" id="KW-1185">Reference proteome</keyword>
<dbReference type="EMBL" id="BMAO01038325">
    <property type="protein sequence ID" value="GFR24071.1"/>
    <property type="molecule type" value="Genomic_DNA"/>
</dbReference>
<keyword evidence="1" id="KW-0472">Membrane</keyword>